<dbReference type="Proteomes" id="UP000053257">
    <property type="component" value="Unassembled WGS sequence"/>
</dbReference>
<dbReference type="GO" id="GO:0044027">
    <property type="term" value="P:negative regulation of gene expression via chromosomal CpG island methylation"/>
    <property type="evidence" value="ECO:0007669"/>
    <property type="project" value="TreeGrafter"/>
</dbReference>
<comment type="similarity">
    <text evidence="8 9">Belongs to the class I-like SAM-binding methyltransferase superfamily. C5-methyltransferase family.</text>
</comment>
<dbReference type="PROSITE" id="PS51038">
    <property type="entry name" value="BAH"/>
    <property type="match status" value="1"/>
</dbReference>
<dbReference type="Pfam" id="PF00145">
    <property type="entry name" value="DNA_methylase"/>
    <property type="match status" value="1"/>
</dbReference>
<evidence type="ECO:0000256" key="3">
    <source>
        <dbReference type="ARBA" id="ARBA00022679"/>
    </source>
</evidence>
<feature type="region of interest" description="Disordered" evidence="11">
    <location>
        <begin position="110"/>
        <end position="146"/>
    </location>
</feature>
<dbReference type="CDD" id="cd04370">
    <property type="entry name" value="BAH"/>
    <property type="match status" value="1"/>
</dbReference>
<proteinExistence type="inferred from homology"/>
<keyword evidence="6" id="KW-0238">DNA-binding</keyword>
<reference evidence="13 14" key="1">
    <citation type="journal article" date="2014" name="PLoS Genet.">
        <title>Analysis of the Phlebiopsis gigantea genome, transcriptome and secretome provides insight into its pioneer colonization strategies of wood.</title>
        <authorList>
            <person name="Hori C."/>
            <person name="Ishida T."/>
            <person name="Igarashi K."/>
            <person name="Samejima M."/>
            <person name="Suzuki H."/>
            <person name="Master E."/>
            <person name="Ferreira P."/>
            <person name="Ruiz-Duenas F.J."/>
            <person name="Held B."/>
            <person name="Canessa P."/>
            <person name="Larrondo L.F."/>
            <person name="Schmoll M."/>
            <person name="Druzhinina I.S."/>
            <person name="Kubicek C.P."/>
            <person name="Gaskell J.A."/>
            <person name="Kersten P."/>
            <person name="St John F."/>
            <person name="Glasner J."/>
            <person name="Sabat G."/>
            <person name="Splinter BonDurant S."/>
            <person name="Syed K."/>
            <person name="Yadav J."/>
            <person name="Mgbeahuruike A.C."/>
            <person name="Kovalchuk A."/>
            <person name="Asiegbu F.O."/>
            <person name="Lackner G."/>
            <person name="Hoffmeister D."/>
            <person name="Rencoret J."/>
            <person name="Gutierrez A."/>
            <person name="Sun H."/>
            <person name="Lindquist E."/>
            <person name="Barry K."/>
            <person name="Riley R."/>
            <person name="Grigoriev I.V."/>
            <person name="Henrissat B."/>
            <person name="Kues U."/>
            <person name="Berka R.M."/>
            <person name="Martinez A.T."/>
            <person name="Covert S.F."/>
            <person name="Blanchette R.A."/>
            <person name="Cullen D."/>
        </authorList>
    </citation>
    <scope>NUCLEOTIDE SEQUENCE [LARGE SCALE GENOMIC DNA]</scope>
    <source>
        <strain evidence="13 14">11061_1 CR5-6</strain>
    </source>
</reference>
<dbReference type="STRING" id="745531.A0A0C3SA08"/>
<name>A0A0C3SA08_PHLG1</name>
<evidence type="ECO:0000256" key="2">
    <source>
        <dbReference type="ARBA" id="ARBA00022603"/>
    </source>
</evidence>
<evidence type="ECO:0000256" key="5">
    <source>
        <dbReference type="ARBA" id="ARBA00022737"/>
    </source>
</evidence>
<dbReference type="InterPro" id="IPR022702">
    <property type="entry name" value="Cytosine_MeTrfase1_RFD"/>
</dbReference>
<keyword evidence="3 8" id="KW-0808">Transferase</keyword>
<evidence type="ECO:0000256" key="7">
    <source>
        <dbReference type="ARBA" id="ARBA00023242"/>
    </source>
</evidence>
<dbReference type="PROSITE" id="PS51679">
    <property type="entry name" value="SAM_MT_C5"/>
    <property type="match status" value="1"/>
</dbReference>
<evidence type="ECO:0000256" key="4">
    <source>
        <dbReference type="ARBA" id="ARBA00022691"/>
    </source>
</evidence>
<evidence type="ECO:0000256" key="10">
    <source>
        <dbReference type="RuleBase" id="RU000417"/>
    </source>
</evidence>
<keyword evidence="4 8" id="KW-0949">S-adenosyl-L-methionine</keyword>
<dbReference type="InterPro" id="IPR001525">
    <property type="entry name" value="C5_MeTfrase"/>
</dbReference>
<dbReference type="PANTHER" id="PTHR10629">
    <property type="entry name" value="CYTOSINE-SPECIFIC METHYLTRANSFERASE"/>
    <property type="match status" value="1"/>
</dbReference>
<sequence length="1360" mass="154153">MRPGDLDDIVDLAEDPGSSRALASSRHPPEREPPAKRAYIGKPPPGWKKPTRFIIGKRPLSKCAEHVKRMRSPVFVNKSREQITQPRDYPLISQETTTTLREQSYEILVEEGEGPSSSHTSSRTLANSGSSRPLKSSLHRPQPRLIPRYAPPCQETIEDADLVVHDETHKSNSRTKDIPVRILRDFSVYDLTTKQLVNFEELQFDLRRDPPKLDYGASGFVEVCIDEDENVDDELDEDENTLLSSPSTAAPLRVALSPIIGISTHHVGDDAAAGSKLNEQIYLLTEFAWYILVEPNAQYVALYASLYVKHRLFHELVVASLAAVAQHQTLLLEDFKEILDAMDMSGTSQPELCITKDYLNCSEVLEYLAGNFKDLCAESPDFARPIRKVPAIHDITKLSYQSAPKPLTRTFDAVQAEMTRRDSKTTVTPRVYELAKRIFFQNHLERIPMEDDYTMKSTPQMMSTLRSHNHARVGCWWVKGSELSSGGYQSVIIDGIQYNVGDTVLVGQGSDEDKRREKRARALAIGDQLSDKYWFVKICSMFEDRNRTTKLVIPSFHGQWYYHGSKSVLHDLAHPRQLFPTDECHDNPLDIIVQKCNVVELKGTPEPPEEGKEIKDFFSGIFWDQTRTAFCEISHEEYHEAPNASQPGPGEGCTSCSLRHVRLEREAWHVEDAGKRLRLGGVDFHIHDFIYLRPDAPAPALYLIGQIIAKVDIHVKTGKSFMVKVRVYERYDAVVNKDLEDEKKDERSLVFTDCIRTFDISRIEGKAYAVHVESLKPQDRDEWASHDDHFLVRQKAVVYPPTNTSHLRPLRRKDFRCCQECHADRLEVLREQDALLAQHGPLQCLELFAGAGGLATGLHQSGFVKTKWAIELAPSAALSFAANNPDCTVYNQCTNVMLQHVVDIHCGRKPKPVFSRNPMERGPLPPMPKPGEVDFISGGPPCQSFSGANHLKRIDDIRTTLVSNMISYVEFYRPKYFLLENVIGMLSHRLGQKRDGVGETGMTIVKFIFRSLIALGYQVHCKVLQAAQYGAPQGRERVIFWGARRDVPLPDFPYPTHHYKPGSKTYDLLTGEALHRPVRLMPSNLNTKERDEYRQYAPFQAVTIQDAIGDLRKFDWISPHNIIEPRRHHDVERKGREARGIVSYSAVVDRGISASYSGSSRDESYLHPPLNRYQMQVRQGLTLNAGVKYHYTNRYSAKVVERVVNVPLRSGANHTNLPPPLRDDRKFETGNTSKRAYALHYGRLDKHGQFRTTITTVKPNTMNGCVLHPTQKRVLTVRECARAQGFPDSYVFESTQKVSGKIVEDQLRQIGNAVPVPLALALGKELGKALIKMWTRKQKEPERELSPEVPMEVESEVESE</sequence>
<dbReference type="InterPro" id="IPR031303">
    <property type="entry name" value="C5_meth_CS"/>
</dbReference>
<dbReference type="Pfam" id="PF12047">
    <property type="entry name" value="DNMT1-RFD"/>
    <property type="match status" value="1"/>
</dbReference>
<keyword evidence="14" id="KW-1185">Reference proteome</keyword>
<feature type="domain" description="BAH" evidence="12">
    <location>
        <begin position="496"/>
        <end position="634"/>
    </location>
</feature>
<keyword evidence="2 8" id="KW-0489">Methyltransferase</keyword>
<organism evidence="13 14">
    <name type="scientific">Phlebiopsis gigantea (strain 11061_1 CR5-6)</name>
    <name type="common">White-rot fungus</name>
    <name type="synonym">Peniophora gigantea</name>
    <dbReference type="NCBI Taxonomy" id="745531"/>
    <lineage>
        <taxon>Eukaryota</taxon>
        <taxon>Fungi</taxon>
        <taxon>Dikarya</taxon>
        <taxon>Basidiomycota</taxon>
        <taxon>Agaricomycotina</taxon>
        <taxon>Agaricomycetes</taxon>
        <taxon>Polyporales</taxon>
        <taxon>Phanerochaetaceae</taxon>
        <taxon>Phlebiopsis</taxon>
    </lineage>
</organism>
<evidence type="ECO:0000256" key="11">
    <source>
        <dbReference type="SAM" id="MobiDB-lite"/>
    </source>
</evidence>
<gene>
    <name evidence="13" type="ORF">PHLGIDRAFT_363895</name>
</gene>
<feature type="region of interest" description="Disordered" evidence="11">
    <location>
        <begin position="1337"/>
        <end position="1360"/>
    </location>
</feature>
<dbReference type="PROSITE" id="PS00095">
    <property type="entry name" value="C5_MTASE_2"/>
    <property type="match status" value="1"/>
</dbReference>
<dbReference type="GO" id="GO:0032259">
    <property type="term" value="P:methylation"/>
    <property type="evidence" value="ECO:0007669"/>
    <property type="project" value="UniProtKB-KW"/>
</dbReference>
<comment type="catalytic activity">
    <reaction evidence="10">
        <text>a 2'-deoxycytidine in DNA + S-adenosyl-L-methionine = a 5-methyl-2'-deoxycytidine in DNA + S-adenosyl-L-homocysteine + H(+)</text>
        <dbReference type="Rhea" id="RHEA:13681"/>
        <dbReference type="Rhea" id="RHEA-COMP:11369"/>
        <dbReference type="Rhea" id="RHEA-COMP:11370"/>
        <dbReference type="ChEBI" id="CHEBI:15378"/>
        <dbReference type="ChEBI" id="CHEBI:57856"/>
        <dbReference type="ChEBI" id="CHEBI:59789"/>
        <dbReference type="ChEBI" id="CHEBI:85452"/>
        <dbReference type="ChEBI" id="CHEBI:85454"/>
        <dbReference type="EC" id="2.1.1.37"/>
    </reaction>
</comment>
<dbReference type="GO" id="GO:0003682">
    <property type="term" value="F:chromatin binding"/>
    <property type="evidence" value="ECO:0007669"/>
    <property type="project" value="InterPro"/>
</dbReference>
<dbReference type="Gene3D" id="2.30.30.490">
    <property type="match status" value="2"/>
</dbReference>
<dbReference type="GO" id="GO:0003886">
    <property type="term" value="F:DNA (cytosine-5-)-methyltransferase activity"/>
    <property type="evidence" value="ECO:0007669"/>
    <property type="project" value="UniProtKB-EC"/>
</dbReference>
<dbReference type="NCBIfam" id="TIGR00675">
    <property type="entry name" value="dcm"/>
    <property type="match status" value="1"/>
</dbReference>
<evidence type="ECO:0000256" key="1">
    <source>
        <dbReference type="ARBA" id="ARBA00004123"/>
    </source>
</evidence>
<evidence type="ECO:0000313" key="14">
    <source>
        <dbReference type="Proteomes" id="UP000053257"/>
    </source>
</evidence>
<feature type="region of interest" description="Disordered" evidence="11">
    <location>
        <begin position="1"/>
        <end position="50"/>
    </location>
</feature>
<dbReference type="HOGENOM" id="CLU_008262_0_0_1"/>
<accession>A0A0C3SA08</accession>
<dbReference type="PRINTS" id="PR00105">
    <property type="entry name" value="C5METTRFRASE"/>
</dbReference>
<dbReference type="OrthoDB" id="5376140at2759"/>
<feature type="compositionally biased region" description="Basic and acidic residues" evidence="11">
    <location>
        <begin position="1337"/>
        <end position="1346"/>
    </location>
</feature>
<dbReference type="Pfam" id="PF01426">
    <property type="entry name" value="BAH"/>
    <property type="match status" value="1"/>
</dbReference>
<evidence type="ECO:0000259" key="12">
    <source>
        <dbReference type="PROSITE" id="PS51038"/>
    </source>
</evidence>
<feature type="compositionally biased region" description="Polar residues" evidence="11">
    <location>
        <begin position="115"/>
        <end position="134"/>
    </location>
</feature>
<dbReference type="GO" id="GO:0003677">
    <property type="term" value="F:DNA binding"/>
    <property type="evidence" value="ECO:0007669"/>
    <property type="project" value="UniProtKB-KW"/>
</dbReference>
<feature type="compositionally biased region" description="Acidic residues" evidence="11">
    <location>
        <begin position="1351"/>
        <end position="1360"/>
    </location>
</feature>
<dbReference type="EC" id="2.1.1.37" evidence="10"/>
<keyword evidence="5" id="KW-0677">Repeat</keyword>
<dbReference type="InterPro" id="IPR043151">
    <property type="entry name" value="BAH_sf"/>
</dbReference>
<dbReference type="GO" id="GO:0005634">
    <property type="term" value="C:nucleus"/>
    <property type="evidence" value="ECO:0007669"/>
    <property type="project" value="UniProtKB-SubCell"/>
</dbReference>
<dbReference type="InterPro" id="IPR050390">
    <property type="entry name" value="C5-Methyltransferase"/>
</dbReference>
<dbReference type="SUPFAM" id="SSF53335">
    <property type="entry name" value="S-adenosyl-L-methionine-dependent methyltransferases"/>
    <property type="match status" value="1"/>
</dbReference>
<feature type="compositionally biased region" description="Acidic residues" evidence="11">
    <location>
        <begin position="1"/>
        <end position="14"/>
    </location>
</feature>
<feature type="active site" evidence="8">
    <location>
        <position position="942"/>
    </location>
</feature>
<evidence type="ECO:0000256" key="8">
    <source>
        <dbReference type="PROSITE-ProRule" id="PRU01016"/>
    </source>
</evidence>
<dbReference type="InterPro" id="IPR029063">
    <property type="entry name" value="SAM-dependent_MTases_sf"/>
</dbReference>
<dbReference type="Gene3D" id="3.90.120.10">
    <property type="entry name" value="DNA Methylase, subunit A, domain 2"/>
    <property type="match status" value="1"/>
</dbReference>
<dbReference type="InterPro" id="IPR018117">
    <property type="entry name" value="C5_DNA_meth_AS"/>
</dbReference>
<dbReference type="PANTHER" id="PTHR10629:SF52">
    <property type="entry name" value="DNA (CYTOSINE-5)-METHYLTRANSFERASE 1"/>
    <property type="match status" value="1"/>
</dbReference>
<evidence type="ECO:0000313" key="13">
    <source>
        <dbReference type="EMBL" id="KIP08767.1"/>
    </source>
</evidence>
<evidence type="ECO:0000256" key="9">
    <source>
        <dbReference type="RuleBase" id="RU000416"/>
    </source>
</evidence>
<dbReference type="PROSITE" id="PS00094">
    <property type="entry name" value="C5_MTASE_1"/>
    <property type="match status" value="1"/>
</dbReference>
<dbReference type="EMBL" id="KN840475">
    <property type="protein sequence ID" value="KIP08767.1"/>
    <property type="molecule type" value="Genomic_DNA"/>
</dbReference>
<keyword evidence="7" id="KW-0539">Nucleus</keyword>
<dbReference type="SMART" id="SM00439">
    <property type="entry name" value="BAH"/>
    <property type="match status" value="2"/>
</dbReference>
<dbReference type="InterPro" id="IPR001025">
    <property type="entry name" value="BAH_dom"/>
</dbReference>
<protein>
    <recommendedName>
        <fullName evidence="10">Cytosine-specific methyltransferase</fullName>
        <ecNumber evidence="10">2.1.1.37</ecNumber>
    </recommendedName>
</protein>
<dbReference type="Gene3D" id="3.40.50.150">
    <property type="entry name" value="Vaccinia Virus protein VP39"/>
    <property type="match status" value="1"/>
</dbReference>
<comment type="subcellular location">
    <subcellularLocation>
        <location evidence="1">Nucleus</location>
    </subcellularLocation>
</comment>
<evidence type="ECO:0000256" key="6">
    <source>
        <dbReference type="ARBA" id="ARBA00023125"/>
    </source>
</evidence>